<sequence>MTYKEVLFFVGKCLTINYEKHNKNIVENELKTNHIDWDAVVKLSTAHYVFPALYCNLKRAGFLPYLPEELVNYMVHITDLNRARNQQIIAQAQEINALLVANGITPIFLKGTGNLLEGLYEDVGERMVGDIDFIFSKEDYTKTIEVLSNFGYTKVHDTTYDYPMFKHYPRLQKKGNIAAVEIHKELLLETYADEFHYNLVQKDPQLLGGVYVLSYENQLSLSIIAKQINDAGFYYKNIALRNAYDVFLLSKKTHAKTAFTKFDKLKTPLECFLASCYEIFNKPTSLEYLSSKETEAYLEVFNKQILNDGFRKKQYKTTKNKLFLKSRLKIVYKSLFDKAHRTWLLKRITDKSWQQEKLVQLGLKKPKPNA</sequence>
<proteinExistence type="predicted"/>
<dbReference type="EMBL" id="JAKQYM010000008">
    <property type="protein sequence ID" value="MCI2229799.1"/>
    <property type="molecule type" value="Genomic_DNA"/>
</dbReference>
<keyword evidence="2" id="KW-1185">Reference proteome</keyword>
<dbReference type="RefSeq" id="WP_242178910.1">
    <property type="nucleotide sequence ID" value="NZ_JAKQYM010000008.1"/>
</dbReference>
<gene>
    <name evidence="1" type="ORF">MC378_11530</name>
</gene>
<reference evidence="1" key="1">
    <citation type="submission" date="2022-02" db="EMBL/GenBank/DDBJ databases">
        <title>Polaribacter sp. MSW13, isolated from seawater.</title>
        <authorList>
            <person name="Kristyanto S."/>
            <person name="Jung J."/>
            <person name="Jeon C.O."/>
        </authorList>
    </citation>
    <scope>NUCLEOTIDE SEQUENCE</scope>
    <source>
        <strain evidence="1">MSW13</strain>
    </source>
</reference>
<dbReference type="AlphaFoldDB" id="A0A9X2AND9"/>
<name>A0A9X2AND9_9FLAO</name>
<comment type="caution">
    <text evidence="1">The sequence shown here is derived from an EMBL/GenBank/DDBJ whole genome shotgun (WGS) entry which is preliminary data.</text>
</comment>
<organism evidence="1 2">
    <name type="scientific">Polaribacter marinus</name>
    <dbReference type="NCBI Taxonomy" id="2916838"/>
    <lineage>
        <taxon>Bacteria</taxon>
        <taxon>Pseudomonadati</taxon>
        <taxon>Bacteroidota</taxon>
        <taxon>Flavobacteriia</taxon>
        <taxon>Flavobacteriales</taxon>
        <taxon>Flavobacteriaceae</taxon>
    </lineage>
</organism>
<protein>
    <submittedName>
        <fullName evidence="1">Nucleotidyltransferase family protein</fullName>
    </submittedName>
</protein>
<dbReference type="Proteomes" id="UP001139369">
    <property type="component" value="Unassembled WGS sequence"/>
</dbReference>
<dbReference type="Pfam" id="PF14907">
    <property type="entry name" value="NTP_transf_5"/>
    <property type="match status" value="1"/>
</dbReference>
<evidence type="ECO:0000313" key="1">
    <source>
        <dbReference type="EMBL" id="MCI2229799.1"/>
    </source>
</evidence>
<accession>A0A9X2AND9</accession>
<evidence type="ECO:0000313" key="2">
    <source>
        <dbReference type="Proteomes" id="UP001139369"/>
    </source>
</evidence>
<dbReference type="InterPro" id="IPR039498">
    <property type="entry name" value="NTP_transf_5"/>
</dbReference>